<evidence type="ECO:0000256" key="5">
    <source>
        <dbReference type="PROSITE-ProRule" id="PRU00309"/>
    </source>
</evidence>
<keyword evidence="2 5" id="KW-0863">Zinc-finger</keyword>
<keyword evidence="6" id="KW-0175">Coiled coil</keyword>
<dbReference type="HOGENOM" id="CLU_006886_0_0_1"/>
<dbReference type="STRING" id="7070.D6WAY8"/>
<dbReference type="AlphaFoldDB" id="D6WAY8"/>
<dbReference type="PROSITE" id="PS50950">
    <property type="entry name" value="ZF_THAP"/>
    <property type="match status" value="1"/>
</dbReference>
<dbReference type="EMBL" id="KQ971312">
    <property type="protein sequence ID" value="EEZ97927.2"/>
    <property type="molecule type" value="Genomic_DNA"/>
</dbReference>
<dbReference type="Pfam" id="PF21788">
    <property type="entry name" value="TNP-like_GBD"/>
    <property type="match status" value="1"/>
</dbReference>
<keyword evidence="1" id="KW-0479">Metal-binding</keyword>
<dbReference type="eggNOG" id="ENOG502SHUX">
    <property type="taxonomic scope" value="Eukaryota"/>
</dbReference>
<dbReference type="InterPro" id="IPR048365">
    <property type="entry name" value="TNP-like_RNaseH_N"/>
</dbReference>
<evidence type="ECO:0000256" key="6">
    <source>
        <dbReference type="SAM" id="Coils"/>
    </source>
</evidence>
<protein>
    <submittedName>
        <fullName evidence="8">Transposable element P transposase-like Protein</fullName>
    </submittedName>
</protein>
<dbReference type="InterPro" id="IPR048367">
    <property type="entry name" value="TNP-like_RNaseH_C"/>
</dbReference>
<name>D6WAY8_TRICA</name>
<dbReference type="OMA" id="HINCNIC"/>
<dbReference type="SMART" id="SM00692">
    <property type="entry name" value="DM3"/>
    <property type="match status" value="1"/>
</dbReference>
<gene>
    <name evidence="8" type="primary">AUGUSTUS-3.0.2_00314</name>
    <name evidence="8" type="ORF">TcasGA2_TC000314</name>
</gene>
<evidence type="ECO:0000256" key="2">
    <source>
        <dbReference type="ARBA" id="ARBA00022771"/>
    </source>
</evidence>
<dbReference type="InterPro" id="IPR006612">
    <property type="entry name" value="THAP_Znf"/>
</dbReference>
<proteinExistence type="predicted"/>
<dbReference type="Pfam" id="PF21787">
    <property type="entry name" value="TNP-like_RNaseH_N"/>
    <property type="match status" value="1"/>
</dbReference>
<sequence>MGKSKGMTCAVKNCTSRYYGSNVSFFRFPLNDLDRLEKWKVACGREELMLKSPTELHTNFRVCGLHFDKKCIHNNRLISSSVPTLNLFQEISVRLDHDYILNEDQIFVGRYIEVGSPASPTMGCEMSTQTESEIQKKHVGTQTELFELSKWTMETQTGKELSAATPRKRKLKAEIRSKGEEVKKLRRKLDIANKSLEENEKNKKQEISGEEFKQACDRFLPPQFSKTAQVLSNLKNRKAQGRRFTGEFKQHALGLYFASPKAYRIMVKKNLQLRLKSKNDNAKLCIITMDEVSLKTHLFYDQKRDEIIGFHDIGKGKEFKPAQNALVLMARGIEENWKQPLAFFFVNSTCNAQDLQSILHECITRMLNIGFSVKAVVSDMGSNFIQLSRDLGITTKHTDFQVQGKTIRYFFDTPHLLKCMRNLLLQNTVHFDGKEASWKFVEQLFNLEKNKDLRMAPKLSEAHIHPTNFQKMKVKYAAQVLSSTVSSALSTYMACGEISTLAMGTAEFIEKIDHLFDILNSSTQASKNLYRRPYKGTPQQDAFLHEMTQFFKKIRVFSDTKTGKREITNKIKSIKCFQVTIKSTMDLWEELKEEGCRNLKTRRINQDCLENFFGKIRQQGGNSVNPTPIQFLRSFKKLCCVDLLQCADTFNCAEDVDVLLMNNLPQNIEISTEEQERTVPCQTGSLKITNTDFRGNDLPKKNVVHYISGYLVRKCLGKHTCPTCKEYASAMDELDASTLFTHFKGHTEKYGGTGTTFGKLLMPAKPFVDFVETLEKALMKNIRWIACTANVQDQLLQVLKEVQFSHPCSNFPVEYLLRLFGRMRCYYILKYANRNFTDSSVKNRKLIILSHR</sequence>
<evidence type="ECO:0000313" key="9">
    <source>
        <dbReference type="Proteomes" id="UP000007266"/>
    </source>
</evidence>
<keyword evidence="4 5" id="KW-0238">DNA-binding</keyword>
<feature type="coiled-coil region" evidence="6">
    <location>
        <begin position="168"/>
        <end position="206"/>
    </location>
</feature>
<dbReference type="PANTHER" id="PTHR47577:SF2">
    <property type="entry name" value="THAP DOMAIN CONTAINING 9"/>
    <property type="match status" value="1"/>
</dbReference>
<accession>D6WAY8</accession>
<feature type="domain" description="THAP-type" evidence="7">
    <location>
        <begin position="1"/>
        <end position="86"/>
    </location>
</feature>
<evidence type="ECO:0000256" key="4">
    <source>
        <dbReference type="ARBA" id="ARBA00023125"/>
    </source>
</evidence>
<reference evidence="8 9" key="2">
    <citation type="journal article" date="2010" name="Nucleic Acids Res.">
        <title>BeetleBase in 2010: revisions to provide comprehensive genomic information for Tribolium castaneum.</title>
        <authorList>
            <person name="Kim H.S."/>
            <person name="Murphy T."/>
            <person name="Xia J."/>
            <person name="Caragea D."/>
            <person name="Park Y."/>
            <person name="Beeman R.W."/>
            <person name="Lorenzen M.D."/>
            <person name="Butcher S."/>
            <person name="Manak J.R."/>
            <person name="Brown S.J."/>
        </authorList>
    </citation>
    <scope>GENOME REANNOTATION</scope>
    <source>
        <strain evidence="8 9">Georgia GA2</strain>
    </source>
</reference>
<keyword evidence="9" id="KW-1185">Reference proteome</keyword>
<dbReference type="Pfam" id="PF05485">
    <property type="entry name" value="THAP"/>
    <property type="match status" value="1"/>
</dbReference>
<evidence type="ECO:0000256" key="1">
    <source>
        <dbReference type="ARBA" id="ARBA00022723"/>
    </source>
</evidence>
<dbReference type="SUPFAM" id="SSF57716">
    <property type="entry name" value="Glucocorticoid receptor-like (DNA-binding domain)"/>
    <property type="match status" value="1"/>
</dbReference>
<dbReference type="SMART" id="SM00980">
    <property type="entry name" value="THAP"/>
    <property type="match status" value="1"/>
</dbReference>
<organism evidence="8 9">
    <name type="scientific">Tribolium castaneum</name>
    <name type="common">Red flour beetle</name>
    <dbReference type="NCBI Taxonomy" id="7070"/>
    <lineage>
        <taxon>Eukaryota</taxon>
        <taxon>Metazoa</taxon>
        <taxon>Ecdysozoa</taxon>
        <taxon>Arthropoda</taxon>
        <taxon>Hexapoda</taxon>
        <taxon>Insecta</taxon>
        <taxon>Pterygota</taxon>
        <taxon>Neoptera</taxon>
        <taxon>Endopterygota</taxon>
        <taxon>Coleoptera</taxon>
        <taxon>Polyphaga</taxon>
        <taxon>Cucujiformia</taxon>
        <taxon>Tenebrionidae</taxon>
        <taxon>Tenebrionidae incertae sedis</taxon>
        <taxon>Tribolium</taxon>
    </lineage>
</organism>
<dbReference type="GO" id="GO:0008270">
    <property type="term" value="F:zinc ion binding"/>
    <property type="evidence" value="ECO:0007669"/>
    <property type="project" value="UniProtKB-KW"/>
</dbReference>
<dbReference type="PANTHER" id="PTHR47577">
    <property type="entry name" value="THAP DOMAIN-CONTAINING PROTEIN 6"/>
    <property type="match status" value="1"/>
</dbReference>
<dbReference type="InterPro" id="IPR048366">
    <property type="entry name" value="TNP-like_GBD"/>
</dbReference>
<dbReference type="Pfam" id="PF21789">
    <property type="entry name" value="TNP-like_RNaseH_C"/>
    <property type="match status" value="1"/>
</dbReference>
<keyword evidence="3" id="KW-0862">Zinc</keyword>
<evidence type="ECO:0000256" key="3">
    <source>
        <dbReference type="ARBA" id="ARBA00022833"/>
    </source>
</evidence>
<dbReference type="Proteomes" id="UP000007266">
    <property type="component" value="Linkage group 2"/>
</dbReference>
<evidence type="ECO:0000313" key="8">
    <source>
        <dbReference type="EMBL" id="EEZ97927.2"/>
    </source>
</evidence>
<dbReference type="GO" id="GO:0003677">
    <property type="term" value="F:DNA binding"/>
    <property type="evidence" value="ECO:0007669"/>
    <property type="project" value="UniProtKB-UniRule"/>
</dbReference>
<reference evidence="8 9" key="1">
    <citation type="journal article" date="2008" name="Nature">
        <title>The genome of the model beetle and pest Tribolium castaneum.</title>
        <authorList>
            <consortium name="Tribolium Genome Sequencing Consortium"/>
            <person name="Richards S."/>
            <person name="Gibbs R.A."/>
            <person name="Weinstock G.M."/>
            <person name="Brown S.J."/>
            <person name="Denell R."/>
            <person name="Beeman R.W."/>
            <person name="Gibbs R."/>
            <person name="Beeman R.W."/>
            <person name="Brown S.J."/>
            <person name="Bucher G."/>
            <person name="Friedrich M."/>
            <person name="Grimmelikhuijzen C.J."/>
            <person name="Klingler M."/>
            <person name="Lorenzen M."/>
            <person name="Richards S."/>
            <person name="Roth S."/>
            <person name="Schroder R."/>
            <person name="Tautz D."/>
            <person name="Zdobnov E.M."/>
            <person name="Muzny D."/>
            <person name="Gibbs R.A."/>
            <person name="Weinstock G.M."/>
            <person name="Attaway T."/>
            <person name="Bell S."/>
            <person name="Buhay C.J."/>
            <person name="Chandrabose M.N."/>
            <person name="Chavez D."/>
            <person name="Clerk-Blankenburg K.P."/>
            <person name="Cree A."/>
            <person name="Dao M."/>
            <person name="Davis C."/>
            <person name="Chacko J."/>
            <person name="Dinh H."/>
            <person name="Dugan-Rocha S."/>
            <person name="Fowler G."/>
            <person name="Garner T.T."/>
            <person name="Garnes J."/>
            <person name="Gnirke A."/>
            <person name="Hawes A."/>
            <person name="Hernandez J."/>
            <person name="Hines S."/>
            <person name="Holder M."/>
            <person name="Hume J."/>
            <person name="Jhangiani S.N."/>
            <person name="Joshi V."/>
            <person name="Khan Z.M."/>
            <person name="Jackson L."/>
            <person name="Kovar C."/>
            <person name="Kowis A."/>
            <person name="Lee S."/>
            <person name="Lewis L.R."/>
            <person name="Margolis J."/>
            <person name="Morgan M."/>
            <person name="Nazareth L.V."/>
            <person name="Nguyen N."/>
            <person name="Okwuonu G."/>
            <person name="Parker D."/>
            <person name="Richards S."/>
            <person name="Ruiz S.J."/>
            <person name="Santibanez J."/>
            <person name="Savard J."/>
            <person name="Scherer S.E."/>
            <person name="Schneider B."/>
            <person name="Sodergren E."/>
            <person name="Tautz D."/>
            <person name="Vattahil S."/>
            <person name="Villasana D."/>
            <person name="White C.S."/>
            <person name="Wright R."/>
            <person name="Park Y."/>
            <person name="Beeman R.W."/>
            <person name="Lord J."/>
            <person name="Oppert B."/>
            <person name="Lorenzen M."/>
            <person name="Brown S."/>
            <person name="Wang L."/>
            <person name="Savard J."/>
            <person name="Tautz D."/>
            <person name="Richards S."/>
            <person name="Weinstock G."/>
            <person name="Gibbs R.A."/>
            <person name="Liu Y."/>
            <person name="Worley K."/>
            <person name="Weinstock G."/>
            <person name="Elsik C.G."/>
            <person name="Reese J.T."/>
            <person name="Elhaik E."/>
            <person name="Landan G."/>
            <person name="Graur D."/>
            <person name="Arensburger P."/>
            <person name="Atkinson P."/>
            <person name="Beeman R.W."/>
            <person name="Beidler J."/>
            <person name="Brown S.J."/>
            <person name="Demuth J.P."/>
            <person name="Drury D.W."/>
            <person name="Du Y.Z."/>
            <person name="Fujiwara H."/>
            <person name="Lorenzen M."/>
            <person name="Maselli V."/>
            <person name="Osanai M."/>
            <person name="Park Y."/>
            <person name="Robertson H.M."/>
            <person name="Tu Z."/>
            <person name="Wang J.J."/>
            <person name="Wang S."/>
            <person name="Richards S."/>
            <person name="Song H."/>
            <person name="Zhang L."/>
            <person name="Sodergren E."/>
            <person name="Werner D."/>
            <person name="Stanke M."/>
            <person name="Morgenstern B."/>
            <person name="Solovyev V."/>
            <person name="Kosarev P."/>
            <person name="Brown G."/>
            <person name="Chen H.C."/>
            <person name="Ermolaeva O."/>
            <person name="Hlavina W."/>
            <person name="Kapustin Y."/>
            <person name="Kiryutin B."/>
            <person name="Kitts P."/>
            <person name="Maglott D."/>
            <person name="Pruitt K."/>
            <person name="Sapojnikov V."/>
            <person name="Souvorov A."/>
            <person name="Mackey A.J."/>
            <person name="Waterhouse R.M."/>
            <person name="Wyder S."/>
            <person name="Zdobnov E.M."/>
            <person name="Zdobnov E.M."/>
            <person name="Wyder S."/>
            <person name="Kriventseva E.V."/>
            <person name="Kadowaki T."/>
            <person name="Bork P."/>
            <person name="Aranda M."/>
            <person name="Bao R."/>
            <person name="Beermann A."/>
            <person name="Berns N."/>
            <person name="Bolognesi R."/>
            <person name="Bonneton F."/>
            <person name="Bopp D."/>
            <person name="Brown S.J."/>
            <person name="Bucher G."/>
            <person name="Butts T."/>
            <person name="Chaumot A."/>
            <person name="Denell R.E."/>
            <person name="Ferrier D.E."/>
            <person name="Friedrich M."/>
            <person name="Gordon C.M."/>
            <person name="Jindra M."/>
            <person name="Klingler M."/>
            <person name="Lan Q."/>
            <person name="Lattorff H.M."/>
            <person name="Laudet V."/>
            <person name="von Levetsow C."/>
            <person name="Liu Z."/>
            <person name="Lutz R."/>
            <person name="Lynch J.A."/>
            <person name="da Fonseca R.N."/>
            <person name="Posnien N."/>
            <person name="Reuter R."/>
            <person name="Roth S."/>
            <person name="Savard J."/>
            <person name="Schinko J.B."/>
            <person name="Schmitt C."/>
            <person name="Schoppmeier M."/>
            <person name="Schroder R."/>
            <person name="Shippy T.D."/>
            <person name="Simonnet F."/>
            <person name="Marques-Souza H."/>
            <person name="Tautz D."/>
            <person name="Tomoyasu Y."/>
            <person name="Trauner J."/>
            <person name="Van der Zee M."/>
            <person name="Vervoort M."/>
            <person name="Wittkopp N."/>
            <person name="Wimmer E.A."/>
            <person name="Yang X."/>
            <person name="Jones A.K."/>
            <person name="Sattelle D.B."/>
            <person name="Ebert P.R."/>
            <person name="Nelson D."/>
            <person name="Scott J.G."/>
            <person name="Beeman R.W."/>
            <person name="Muthukrishnan S."/>
            <person name="Kramer K.J."/>
            <person name="Arakane Y."/>
            <person name="Beeman R.W."/>
            <person name="Zhu Q."/>
            <person name="Hogenkamp D."/>
            <person name="Dixit R."/>
            <person name="Oppert B."/>
            <person name="Jiang H."/>
            <person name="Zou Z."/>
            <person name="Marshall J."/>
            <person name="Elpidina E."/>
            <person name="Vinokurov K."/>
            <person name="Oppert C."/>
            <person name="Zou Z."/>
            <person name="Evans J."/>
            <person name="Lu Z."/>
            <person name="Zhao P."/>
            <person name="Sumathipala N."/>
            <person name="Altincicek B."/>
            <person name="Vilcinskas A."/>
            <person name="Williams M."/>
            <person name="Hultmark D."/>
            <person name="Hetru C."/>
            <person name="Jiang H."/>
            <person name="Grimmelikhuijzen C.J."/>
            <person name="Hauser F."/>
            <person name="Cazzamali G."/>
            <person name="Williamson M."/>
            <person name="Park Y."/>
            <person name="Li B."/>
            <person name="Tanaka Y."/>
            <person name="Predel R."/>
            <person name="Neupert S."/>
            <person name="Schachtner J."/>
            <person name="Verleyen P."/>
            <person name="Raible F."/>
            <person name="Bork P."/>
            <person name="Friedrich M."/>
            <person name="Walden K.K."/>
            <person name="Robertson H.M."/>
            <person name="Angeli S."/>
            <person name="Foret S."/>
            <person name="Bucher G."/>
            <person name="Schuetz S."/>
            <person name="Maleszka R."/>
            <person name="Wimmer E.A."/>
            <person name="Beeman R.W."/>
            <person name="Lorenzen M."/>
            <person name="Tomoyasu Y."/>
            <person name="Miller S.C."/>
            <person name="Grossmann D."/>
            <person name="Bucher G."/>
        </authorList>
    </citation>
    <scope>NUCLEOTIDE SEQUENCE [LARGE SCALE GENOMIC DNA]</scope>
    <source>
        <strain evidence="8 9">Georgia GA2</strain>
    </source>
</reference>
<evidence type="ECO:0000259" key="7">
    <source>
        <dbReference type="PROSITE" id="PS50950"/>
    </source>
</evidence>